<sequence>MDQYKPPHSAVPMRRTVARLAAIAVGASLLASCSSLIGPRQVEVPLHKLQAGLDKRFPVNERLLELFDIQLTRPQLAIQPEDDRVALAVEASVAPPFARAWTGNIAFSGRLYIDPGRAAVMMAEPRVDRLQLGNPEAERHLTRVANGLIDTVARDMPVYTFEQKDLRYAGVQFVPTRIQTTRSGLVVTLEPAK</sequence>
<dbReference type="Pfam" id="PF07273">
    <property type="entry name" value="DUF1439"/>
    <property type="match status" value="1"/>
</dbReference>
<comment type="caution">
    <text evidence="1">The sequence shown here is derived from an EMBL/GenBank/DDBJ whole genome shotgun (WGS) entry which is preliminary data.</text>
</comment>
<organism evidence="1 2">
    <name type="scientific">Massilia timonae</name>
    <dbReference type="NCBI Taxonomy" id="47229"/>
    <lineage>
        <taxon>Bacteria</taxon>
        <taxon>Pseudomonadati</taxon>
        <taxon>Pseudomonadota</taxon>
        <taxon>Betaproteobacteria</taxon>
        <taxon>Burkholderiales</taxon>
        <taxon>Oxalobacteraceae</taxon>
        <taxon>Telluria group</taxon>
        <taxon>Massilia</taxon>
    </lineage>
</organism>
<evidence type="ECO:0000313" key="1">
    <source>
        <dbReference type="EMBL" id="OIJ41169.1"/>
    </source>
</evidence>
<dbReference type="Gene3D" id="3.15.10.40">
    <property type="entry name" value="Uncharacterised protein PF07273, DUF1439"/>
    <property type="match status" value="1"/>
</dbReference>
<accession>A0A1S2N801</accession>
<evidence type="ECO:0008006" key="3">
    <source>
        <dbReference type="Google" id="ProtNLM"/>
    </source>
</evidence>
<dbReference type="Proteomes" id="UP000180246">
    <property type="component" value="Unassembled WGS sequence"/>
</dbReference>
<evidence type="ECO:0000313" key="2">
    <source>
        <dbReference type="Proteomes" id="UP000180246"/>
    </source>
</evidence>
<reference evidence="1 2" key="1">
    <citation type="submission" date="2014-10" db="EMBL/GenBank/DDBJ databases">
        <authorList>
            <person name="Seo M.-J."/>
            <person name="Seok Y.J."/>
            <person name="Cha I.-T."/>
        </authorList>
    </citation>
    <scope>NUCLEOTIDE SEQUENCE [LARGE SCALE GENOMIC DNA]</scope>
    <source>
        <strain evidence="1 2">NEU</strain>
    </source>
</reference>
<name>A0A1S2N801_9BURK</name>
<dbReference type="RefSeq" id="WP_071361117.1">
    <property type="nucleotide sequence ID" value="NZ_DALZDZ010000020.1"/>
</dbReference>
<dbReference type="EMBL" id="JRYB01000001">
    <property type="protein sequence ID" value="OIJ41169.1"/>
    <property type="molecule type" value="Genomic_DNA"/>
</dbReference>
<dbReference type="PROSITE" id="PS51257">
    <property type="entry name" value="PROKAR_LIPOPROTEIN"/>
    <property type="match status" value="1"/>
</dbReference>
<dbReference type="InterPro" id="IPR010835">
    <property type="entry name" value="DUF1439"/>
</dbReference>
<proteinExistence type="predicted"/>
<protein>
    <recommendedName>
        <fullName evidence="3">Transmembrane protein</fullName>
    </recommendedName>
</protein>
<dbReference type="AlphaFoldDB" id="A0A1S2N801"/>
<gene>
    <name evidence="1" type="ORF">LO55_1681</name>
</gene>